<dbReference type="EMBL" id="LYXU01000004">
    <property type="protein sequence ID" value="OBS20156.1"/>
    <property type="molecule type" value="Genomic_DNA"/>
</dbReference>
<evidence type="ECO:0000256" key="3">
    <source>
        <dbReference type="ARBA" id="ARBA00023015"/>
    </source>
</evidence>
<feature type="compositionally biased region" description="Basic and acidic residues" evidence="8">
    <location>
        <begin position="1"/>
        <end position="15"/>
    </location>
</feature>
<keyword evidence="3" id="KW-0805">Transcription regulation</keyword>
<dbReference type="SUPFAM" id="SSF47113">
    <property type="entry name" value="Histone-fold"/>
    <property type="match status" value="1"/>
</dbReference>
<accession>A0A1B8AII5</accession>
<dbReference type="GO" id="GO:0006325">
    <property type="term" value="P:chromatin organization"/>
    <property type="evidence" value="ECO:0007669"/>
    <property type="project" value="UniProtKB-ARBA"/>
</dbReference>
<evidence type="ECO:0000313" key="11">
    <source>
        <dbReference type="Proteomes" id="UP000091967"/>
    </source>
</evidence>
<evidence type="ECO:0000256" key="5">
    <source>
        <dbReference type="ARBA" id="ARBA00023242"/>
    </source>
</evidence>
<dbReference type="CDD" id="cd22931">
    <property type="entry name" value="HFD_TAF6"/>
    <property type="match status" value="1"/>
</dbReference>
<organism evidence="10 11">
    <name type="scientific">Fusarium poae</name>
    <dbReference type="NCBI Taxonomy" id="36050"/>
    <lineage>
        <taxon>Eukaryota</taxon>
        <taxon>Fungi</taxon>
        <taxon>Dikarya</taxon>
        <taxon>Ascomycota</taxon>
        <taxon>Pezizomycotina</taxon>
        <taxon>Sordariomycetes</taxon>
        <taxon>Hypocreomycetidae</taxon>
        <taxon>Hypocreales</taxon>
        <taxon>Nectriaceae</taxon>
        <taxon>Fusarium</taxon>
    </lineage>
</organism>
<sequence length="963" mass="106323">MAESRDAKADLHMQEDDAPSGSGFRISGTIVVGIDIGTSSSGIAYARFNPGDPTTPRCYIHTANIHGVSGSRVDTKILAGSYAKHFNGHFLEWFKMSLLRDADLPSDVHRSRMFTELTNPRKNMNVSAVTTTADYLRLLWSDFQESLKCSVYDFEYNIVIAVPSVWPAYAREKMLEAIHKANILSDGVHLSPRFIPDIDAASIALVSDLSKPCDDVVSNVFHDSYERFEPPILKGGGVVIVFDCGGFTVESAAHRIRSIQPLGMEQITRRECIFAGGALIDNDFMNLLKTKVEDVGRLGSVYSTSKIDLIAEHCLHEFANRHWEKDMKLNFCGDDHEWTFHIPGHFESGRVIRFSAFELALVFDPIVDKIVNLVRSQIEAATNRCGYLDGNRLHVIIAGGFGRSPYVQTRIKQTVLELVPSPTFHCPRGDQGCTAVARGAVLQGLQEFRLASPDYHRKNSPYVISRISLASYGVNTVPQSVTGIRWLVSEGQDLSTTISAMAAETPKLLWNPDNVKDVAESVGISSLNEEALKCLTQDVEYRVGQVIVEALRFMRASRRTTLTVNDISLALKALDVEPLYGYDSTRPLRYGEASLGPGQPLFYIEDEEIDFEKLINAPLPKVPRDMGFTAHWLAIEGVQPSIPQNPTTSESRSQELLPKGPGANPALSALAGNDNVSMKPSVKHIVSKELILYFDKIQAAVLDDNPDEEVVRLRQAALGSVRDDPGLHQLIPYFITFIMDRVTHHLDDTFTLRQMMELTNALIENKSLFLDPYASPLSAPALTCLMARKLGTEEGTDALKEQYDLRQLAASLVGQIARKYSASNTLLRPKLTRTCLKYFLDPTKPPAVLYGAIYGLLQAGGPEAIRVLVLRNLKTFDSGILQPLKEKAEGTMDYEMLVQGIIQAVASLADHISSDTNGINGSTSVEGEVSELKEFIGPIVGEKIASSGNRRLIRTILDARNLE</sequence>
<evidence type="ECO:0000256" key="4">
    <source>
        <dbReference type="ARBA" id="ARBA00023163"/>
    </source>
</evidence>
<dbReference type="SUPFAM" id="SSF53067">
    <property type="entry name" value="Actin-like ATPase domain"/>
    <property type="match status" value="2"/>
</dbReference>
<comment type="similarity">
    <text evidence="2">Belongs to the TAF6 family.</text>
</comment>
<dbReference type="Gene3D" id="1.25.40.770">
    <property type="entry name" value="TAF6, C-terminal HEAT repeat domain"/>
    <property type="match status" value="1"/>
</dbReference>
<keyword evidence="5" id="KW-0539">Nucleus</keyword>
<evidence type="ECO:0000256" key="8">
    <source>
        <dbReference type="SAM" id="MobiDB-lite"/>
    </source>
</evidence>
<proteinExistence type="inferred from homology"/>
<dbReference type="GO" id="GO:0003713">
    <property type="term" value="F:transcription coactivator activity"/>
    <property type="evidence" value="ECO:0007669"/>
    <property type="project" value="TreeGrafter"/>
</dbReference>
<keyword evidence="4" id="KW-0804">Transcription</keyword>
<dbReference type="InterPro" id="IPR046344">
    <property type="entry name" value="TAF6_C_sf"/>
</dbReference>
<dbReference type="InterPro" id="IPR037796">
    <property type="entry name" value="TAF6"/>
</dbReference>
<dbReference type="PANTHER" id="PTHR10221:SF9">
    <property type="entry name" value="TRANSCRIPTION INITIATION FACTOR TFIID SUBUNIT 6"/>
    <property type="match status" value="1"/>
</dbReference>
<dbReference type="GO" id="GO:0046982">
    <property type="term" value="F:protein heterodimerization activity"/>
    <property type="evidence" value="ECO:0007669"/>
    <property type="project" value="InterPro"/>
</dbReference>
<dbReference type="GO" id="GO:0000124">
    <property type="term" value="C:SAGA complex"/>
    <property type="evidence" value="ECO:0007669"/>
    <property type="project" value="InterPro"/>
</dbReference>
<evidence type="ECO:0000256" key="7">
    <source>
        <dbReference type="ARBA" id="ARBA00093655"/>
    </source>
</evidence>
<feature type="region of interest" description="Disordered" evidence="8">
    <location>
        <begin position="1"/>
        <end position="20"/>
    </location>
</feature>
<dbReference type="InterPro" id="IPR011442">
    <property type="entry name" value="TAF6_C"/>
</dbReference>
<dbReference type="InterPro" id="IPR043129">
    <property type="entry name" value="ATPase_NBD"/>
</dbReference>
<gene>
    <name evidence="10" type="ORF">FPOA_11878</name>
</gene>
<evidence type="ECO:0000313" key="10">
    <source>
        <dbReference type="EMBL" id="OBS20156.1"/>
    </source>
</evidence>
<keyword evidence="11" id="KW-1185">Reference proteome</keyword>
<comment type="subcellular location">
    <subcellularLocation>
        <location evidence="1">Nucleus</location>
    </subcellularLocation>
</comment>
<protein>
    <recommendedName>
        <fullName evidence="6">TBP-associated factor 6</fullName>
    </recommendedName>
    <alternativeName>
        <fullName evidence="7">Transcription initiation factor TFIID subunit 6</fullName>
    </alternativeName>
</protein>
<dbReference type="Gene3D" id="1.10.20.10">
    <property type="entry name" value="Histone, subunit A"/>
    <property type="match status" value="1"/>
</dbReference>
<dbReference type="STRING" id="36050.A0A1B8AII5"/>
<dbReference type="Gene3D" id="3.90.640.10">
    <property type="entry name" value="Actin, Chain A, domain 4"/>
    <property type="match status" value="1"/>
</dbReference>
<evidence type="ECO:0000259" key="9">
    <source>
        <dbReference type="SMART" id="SM00803"/>
    </source>
</evidence>
<feature type="domain" description="TATA box binding protein associated factor (TAF) histone-like fold" evidence="9">
    <location>
        <begin position="509"/>
        <end position="572"/>
    </location>
</feature>
<feature type="region of interest" description="Disordered" evidence="8">
    <location>
        <begin position="639"/>
        <end position="664"/>
    </location>
</feature>
<dbReference type="GO" id="GO:0046695">
    <property type="term" value="C:SLIK (SAGA-like) complex"/>
    <property type="evidence" value="ECO:0007669"/>
    <property type="project" value="InterPro"/>
</dbReference>
<dbReference type="Pfam" id="PF02969">
    <property type="entry name" value="TAF"/>
    <property type="match status" value="1"/>
</dbReference>
<evidence type="ECO:0000256" key="2">
    <source>
        <dbReference type="ARBA" id="ARBA00007688"/>
    </source>
</evidence>
<name>A0A1B8AII5_FUSPO</name>
<dbReference type="InterPro" id="IPR009072">
    <property type="entry name" value="Histone-fold"/>
</dbReference>
<dbReference type="GO" id="GO:0051123">
    <property type="term" value="P:RNA polymerase II preinitiation complex assembly"/>
    <property type="evidence" value="ECO:0007669"/>
    <property type="project" value="TreeGrafter"/>
</dbReference>
<dbReference type="FunFam" id="1.10.20.10:FF:000033">
    <property type="entry name" value="Transcription initiation factor TFIID complex subunit"/>
    <property type="match status" value="1"/>
</dbReference>
<evidence type="ECO:0000256" key="1">
    <source>
        <dbReference type="ARBA" id="ARBA00004123"/>
    </source>
</evidence>
<dbReference type="Pfam" id="PF07571">
    <property type="entry name" value="TAF6_C"/>
    <property type="match status" value="1"/>
</dbReference>
<dbReference type="AlphaFoldDB" id="A0A1B8AII5"/>
<reference evidence="10 11" key="1">
    <citation type="submission" date="2016-06" db="EMBL/GenBank/DDBJ databases">
        <title>Living apart together: crosstalk between the core and supernumerary genomes in a fungal plant pathogen.</title>
        <authorList>
            <person name="Vanheule A."/>
            <person name="Audenaert K."/>
            <person name="Warris S."/>
            <person name="Van De Geest H."/>
            <person name="Schijlen E."/>
            <person name="Hofte M."/>
            <person name="De Saeger S."/>
            <person name="Haesaert G."/>
            <person name="Waalwijk C."/>
            <person name="Van Der Lee T."/>
        </authorList>
    </citation>
    <scope>NUCLEOTIDE SEQUENCE [LARGE SCALE GENOMIC DNA]</scope>
    <source>
        <strain evidence="10 11">2516</strain>
    </source>
</reference>
<dbReference type="SMART" id="SM00803">
    <property type="entry name" value="TAF"/>
    <property type="match status" value="1"/>
</dbReference>
<dbReference type="CDD" id="cd08050">
    <property type="entry name" value="TAF6C"/>
    <property type="match status" value="1"/>
</dbReference>
<dbReference type="InterPro" id="IPR004823">
    <property type="entry name" value="TAF_TATA-bd_Histone-like_dom"/>
</dbReference>
<comment type="caution">
    <text evidence="10">The sequence shown here is derived from an EMBL/GenBank/DDBJ whole genome shotgun (WGS) entry which is preliminary data.</text>
</comment>
<dbReference type="PANTHER" id="PTHR10221">
    <property type="entry name" value="TRANSCRIPTION INITIATION FACTOR TFIID SUBUNIT 6"/>
    <property type="match status" value="1"/>
</dbReference>
<dbReference type="Proteomes" id="UP000091967">
    <property type="component" value="Unassembled WGS sequence"/>
</dbReference>
<evidence type="ECO:0000256" key="6">
    <source>
        <dbReference type="ARBA" id="ARBA00076308"/>
    </source>
</evidence>
<feature type="compositionally biased region" description="Polar residues" evidence="8">
    <location>
        <begin position="641"/>
        <end position="651"/>
    </location>
</feature>
<dbReference type="GO" id="GO:0016251">
    <property type="term" value="F:RNA polymerase II general transcription initiation factor activity"/>
    <property type="evidence" value="ECO:0007669"/>
    <property type="project" value="InterPro"/>
</dbReference>
<dbReference type="CDD" id="cd10170">
    <property type="entry name" value="ASKHA_NBD_HSP70"/>
    <property type="match status" value="1"/>
</dbReference>
<dbReference type="Gene3D" id="3.30.420.40">
    <property type="match status" value="2"/>
</dbReference>
<dbReference type="GO" id="GO:0005669">
    <property type="term" value="C:transcription factor TFIID complex"/>
    <property type="evidence" value="ECO:0007669"/>
    <property type="project" value="InterPro"/>
</dbReference>